<reference evidence="1 2" key="1">
    <citation type="submission" date="2018-01" db="EMBL/GenBank/DDBJ databases">
        <title>Arthrobacter sp. nov., from glaciers in China.</title>
        <authorList>
            <person name="Liu Q."/>
            <person name="Xin Y.-H."/>
        </authorList>
    </citation>
    <scope>NUCLEOTIDE SEQUENCE [LARGE SCALE GENOMIC DNA]</scope>
    <source>
        <strain evidence="1 2">HLT2-12-2</strain>
    </source>
</reference>
<proteinExistence type="predicted"/>
<sequence>MSIEADEAMIVIDALELSPTAAEAVIRQLTANLAEGETSVSDSSARWLHQPDGSVSIETDAEPILATFYCGEFDGRPVVQIDGAAAFRVNVNDSTIWDQSPEASDWVTIFSAAQSWLEELRAYVIPGGGACERGGHEVFAAELEGSLKKLG</sequence>
<dbReference type="RefSeq" id="WP_103466673.1">
    <property type="nucleotide sequence ID" value="NZ_PPXC01000013.1"/>
</dbReference>
<protein>
    <submittedName>
        <fullName evidence="1">Uncharacterized protein</fullName>
    </submittedName>
</protein>
<name>A0A2S3ZT65_ARTGL</name>
<organism evidence="1 2">
    <name type="scientific">Arthrobacter glacialis</name>
    <dbReference type="NCBI Taxonomy" id="1664"/>
    <lineage>
        <taxon>Bacteria</taxon>
        <taxon>Bacillati</taxon>
        <taxon>Actinomycetota</taxon>
        <taxon>Actinomycetes</taxon>
        <taxon>Micrococcales</taxon>
        <taxon>Micrococcaceae</taxon>
        <taxon>Arthrobacter</taxon>
    </lineage>
</organism>
<comment type="caution">
    <text evidence="1">The sequence shown here is derived from an EMBL/GenBank/DDBJ whole genome shotgun (WGS) entry which is preliminary data.</text>
</comment>
<dbReference type="EMBL" id="PPXC01000013">
    <property type="protein sequence ID" value="POH72451.1"/>
    <property type="molecule type" value="Genomic_DNA"/>
</dbReference>
<dbReference type="Proteomes" id="UP000237061">
    <property type="component" value="Unassembled WGS sequence"/>
</dbReference>
<evidence type="ECO:0000313" key="1">
    <source>
        <dbReference type="EMBL" id="POH72451.1"/>
    </source>
</evidence>
<gene>
    <name evidence="1" type="ORF">CVS27_15050</name>
</gene>
<keyword evidence="2" id="KW-1185">Reference proteome</keyword>
<accession>A0A2S3ZT65</accession>
<evidence type="ECO:0000313" key="2">
    <source>
        <dbReference type="Proteomes" id="UP000237061"/>
    </source>
</evidence>
<dbReference type="AlphaFoldDB" id="A0A2S3ZT65"/>